<sequence>MEIDSSSVIEFIRKESPDWDDEVIATARFKAFSGQRSDWEPKYQFWRELILRVARHFGIFIIQPRQVKNEWFNRGGITPLCLDHVLSLMHNEGDIVPIGSLVDPRSWRVSQLFRKVRNVMGRTTLNVDIMLEDRVVIVALAKDRATEVISLLSETHWTSACIVTMKKFQDMCGGPNEGSAVLSCLTVDGKVRYLSTTSKKEFIEGIKVSLSTEAAAPISSLDYDVLQLIWTAERLQQQISVIDQRYKTSKELALASLKSGNKKAALRHARELKMASVSGEKCVSLLNRVEQILDVIANAESTRKVSEAIQLGAQVMKQNKITVEEVELCLEQVEEAIHSNMQVEKALELTPSYTGIEDEDVEEELEKLELDMKREHHNVQVPIAKAGTAESADSLSDALSNIKLQDVPAEEGASQGLAALKQMSKSQSKALEAA</sequence>
<dbReference type="GO" id="GO:0006900">
    <property type="term" value="P:vesicle budding from membrane"/>
    <property type="evidence" value="ECO:0007669"/>
    <property type="project" value="TreeGrafter"/>
</dbReference>
<dbReference type="GO" id="GO:0009898">
    <property type="term" value="C:cytoplasmic side of plasma membrane"/>
    <property type="evidence" value="ECO:0007669"/>
    <property type="project" value="TreeGrafter"/>
</dbReference>
<dbReference type="GO" id="GO:0000815">
    <property type="term" value="C:ESCRT III complex"/>
    <property type="evidence" value="ECO:0007669"/>
    <property type="project" value="TreeGrafter"/>
</dbReference>
<dbReference type="Proteomes" id="UP001497516">
    <property type="component" value="Chromosome 7"/>
</dbReference>
<organism evidence="1 2">
    <name type="scientific">Linum trigynum</name>
    <dbReference type="NCBI Taxonomy" id="586398"/>
    <lineage>
        <taxon>Eukaryota</taxon>
        <taxon>Viridiplantae</taxon>
        <taxon>Streptophyta</taxon>
        <taxon>Embryophyta</taxon>
        <taxon>Tracheophyta</taxon>
        <taxon>Spermatophyta</taxon>
        <taxon>Magnoliopsida</taxon>
        <taxon>eudicotyledons</taxon>
        <taxon>Gunneridae</taxon>
        <taxon>Pentapetalae</taxon>
        <taxon>rosids</taxon>
        <taxon>fabids</taxon>
        <taxon>Malpighiales</taxon>
        <taxon>Linaceae</taxon>
        <taxon>Linum</taxon>
    </lineage>
</organism>
<evidence type="ECO:0000313" key="1">
    <source>
        <dbReference type="EMBL" id="CAL1398780.1"/>
    </source>
</evidence>
<dbReference type="InterPro" id="IPR005024">
    <property type="entry name" value="Snf7_fam"/>
</dbReference>
<protein>
    <recommendedName>
        <fullName evidence="3">Charged multivesicular body protein 7</fullName>
    </recommendedName>
</protein>
<dbReference type="Pfam" id="PF25880">
    <property type="entry name" value="WHD_CHMP7_1st"/>
    <property type="match status" value="1"/>
</dbReference>
<evidence type="ECO:0008006" key="3">
    <source>
        <dbReference type="Google" id="ProtNLM"/>
    </source>
</evidence>
<dbReference type="PANTHER" id="PTHR22761">
    <property type="entry name" value="CHARGED MULTIVESICULAR BODY PROTEIN"/>
    <property type="match status" value="1"/>
</dbReference>
<accession>A0AAV2FMT9</accession>
<dbReference type="GO" id="GO:0032511">
    <property type="term" value="P:late endosome to vacuole transport via multivesicular body sorting pathway"/>
    <property type="evidence" value="ECO:0007669"/>
    <property type="project" value="TreeGrafter"/>
</dbReference>
<dbReference type="PANTHER" id="PTHR22761:SF7">
    <property type="entry name" value="SNF7 FAMILY PROTEIN"/>
    <property type="match status" value="1"/>
</dbReference>
<dbReference type="Pfam" id="PF03357">
    <property type="entry name" value="Snf7"/>
    <property type="match status" value="1"/>
</dbReference>
<reference evidence="1 2" key="1">
    <citation type="submission" date="2024-04" db="EMBL/GenBank/DDBJ databases">
        <authorList>
            <person name="Fracassetti M."/>
        </authorList>
    </citation>
    <scope>NUCLEOTIDE SEQUENCE [LARGE SCALE GENOMIC DNA]</scope>
</reference>
<gene>
    <name evidence="1" type="ORF">LTRI10_LOCUS38995</name>
</gene>
<proteinExistence type="predicted"/>
<dbReference type="GO" id="GO:0005771">
    <property type="term" value="C:multivesicular body"/>
    <property type="evidence" value="ECO:0007669"/>
    <property type="project" value="TreeGrafter"/>
</dbReference>
<name>A0AAV2FMT9_9ROSI</name>
<evidence type="ECO:0000313" key="2">
    <source>
        <dbReference type="Proteomes" id="UP001497516"/>
    </source>
</evidence>
<dbReference type="EMBL" id="OZ034820">
    <property type="protein sequence ID" value="CAL1398780.1"/>
    <property type="molecule type" value="Genomic_DNA"/>
</dbReference>
<dbReference type="AlphaFoldDB" id="A0AAV2FMT9"/>
<keyword evidence="2" id="KW-1185">Reference proteome</keyword>